<dbReference type="CDD" id="cd12087">
    <property type="entry name" value="TM_EGFR-like"/>
    <property type="match status" value="1"/>
</dbReference>
<dbReference type="InterPro" id="IPR001452">
    <property type="entry name" value="SH3_domain"/>
</dbReference>
<keyword evidence="3" id="KW-0812">Transmembrane</keyword>
<evidence type="ECO:0000256" key="1">
    <source>
        <dbReference type="ARBA" id="ARBA00022443"/>
    </source>
</evidence>
<protein>
    <recommendedName>
        <fullName evidence="4">SH3 domain-containing protein</fullName>
    </recommendedName>
</protein>
<dbReference type="AlphaFoldDB" id="A0AAD5UQH9"/>
<dbReference type="Pfam" id="PF00018">
    <property type="entry name" value="SH3_1"/>
    <property type="match status" value="1"/>
</dbReference>
<sequence length="363" mass="38824">MILFFIGLVRGDCNSIPSNSVCSSFVNQQINISTTAFESSVQPYGMLLSLVKPLECPGLVTLLSSGDLQGNLRYATTFTCTLEIAQNSCKSESDTRQYAMCYDTCSTFQHSLQTAVNNATLCPPTFNTNIQMARQILVNSVSASCRVDSGNGCVSFVQAEQNNCGFGSSAIATTLSNQWCALRPFESCCKYVTQTSALTSPDVANTQTTTTSNPSQGLAPGIIALIVVAILAVVIALGLFVFTKLRNKRKAKNLAIQQKVPDIFSALDLDKALTKPQPLDFSFDEKAFGISAPKPKSISSGETELNAYSTIVTQDYTAVKDDELTIKIGQSIHVLSVFADGWGQGVLDSGESGMFPVVCVASL</sequence>
<feature type="domain" description="SH3" evidence="4">
    <location>
        <begin position="305"/>
        <end position="363"/>
    </location>
</feature>
<gene>
    <name evidence="5" type="ORF">HK103_000106</name>
</gene>
<dbReference type="SMART" id="SM00326">
    <property type="entry name" value="SH3"/>
    <property type="match status" value="1"/>
</dbReference>
<name>A0AAD5UQH9_9FUNG</name>
<dbReference type="PROSITE" id="PS50002">
    <property type="entry name" value="SH3"/>
    <property type="match status" value="1"/>
</dbReference>
<keyword evidence="3" id="KW-0472">Membrane</keyword>
<evidence type="ECO:0000256" key="2">
    <source>
        <dbReference type="PROSITE-ProRule" id="PRU00192"/>
    </source>
</evidence>
<dbReference type="CDD" id="cd00174">
    <property type="entry name" value="SH3"/>
    <property type="match status" value="1"/>
</dbReference>
<evidence type="ECO:0000256" key="3">
    <source>
        <dbReference type="SAM" id="Phobius"/>
    </source>
</evidence>
<organism evidence="5 6">
    <name type="scientific">Boothiomyces macroporosus</name>
    <dbReference type="NCBI Taxonomy" id="261099"/>
    <lineage>
        <taxon>Eukaryota</taxon>
        <taxon>Fungi</taxon>
        <taxon>Fungi incertae sedis</taxon>
        <taxon>Chytridiomycota</taxon>
        <taxon>Chytridiomycota incertae sedis</taxon>
        <taxon>Chytridiomycetes</taxon>
        <taxon>Rhizophydiales</taxon>
        <taxon>Terramycetaceae</taxon>
        <taxon>Boothiomyces</taxon>
    </lineage>
</organism>
<dbReference type="InterPro" id="IPR036028">
    <property type="entry name" value="SH3-like_dom_sf"/>
</dbReference>
<evidence type="ECO:0000313" key="6">
    <source>
        <dbReference type="Proteomes" id="UP001210925"/>
    </source>
</evidence>
<dbReference type="SUPFAM" id="SSF50044">
    <property type="entry name" value="SH3-domain"/>
    <property type="match status" value="1"/>
</dbReference>
<reference evidence="5" key="1">
    <citation type="submission" date="2020-05" db="EMBL/GenBank/DDBJ databases">
        <title>Phylogenomic resolution of chytrid fungi.</title>
        <authorList>
            <person name="Stajich J.E."/>
            <person name="Amses K."/>
            <person name="Simmons R."/>
            <person name="Seto K."/>
            <person name="Myers J."/>
            <person name="Bonds A."/>
            <person name="Quandt C.A."/>
            <person name="Barry K."/>
            <person name="Liu P."/>
            <person name="Grigoriev I."/>
            <person name="Longcore J.E."/>
            <person name="James T.Y."/>
        </authorList>
    </citation>
    <scope>NUCLEOTIDE SEQUENCE</scope>
    <source>
        <strain evidence="5">PLAUS21</strain>
    </source>
</reference>
<keyword evidence="1 2" id="KW-0728">SH3 domain</keyword>
<accession>A0AAD5UQH9</accession>
<dbReference type="Proteomes" id="UP001210925">
    <property type="component" value="Unassembled WGS sequence"/>
</dbReference>
<evidence type="ECO:0000313" key="5">
    <source>
        <dbReference type="EMBL" id="KAJ3262577.1"/>
    </source>
</evidence>
<evidence type="ECO:0000259" key="4">
    <source>
        <dbReference type="PROSITE" id="PS50002"/>
    </source>
</evidence>
<comment type="caution">
    <text evidence="5">The sequence shown here is derived from an EMBL/GenBank/DDBJ whole genome shotgun (WGS) entry which is preliminary data.</text>
</comment>
<feature type="transmembrane region" description="Helical" evidence="3">
    <location>
        <begin position="218"/>
        <end position="242"/>
    </location>
</feature>
<keyword evidence="3" id="KW-1133">Transmembrane helix</keyword>
<dbReference type="EMBL" id="JADGKB010000001">
    <property type="protein sequence ID" value="KAJ3262577.1"/>
    <property type="molecule type" value="Genomic_DNA"/>
</dbReference>
<keyword evidence="6" id="KW-1185">Reference proteome</keyword>
<dbReference type="Gene3D" id="2.30.30.40">
    <property type="entry name" value="SH3 Domains"/>
    <property type="match status" value="1"/>
</dbReference>
<proteinExistence type="predicted"/>